<protein>
    <submittedName>
        <fullName evidence="1">Uncharacterized protein</fullName>
    </submittedName>
</protein>
<proteinExistence type="predicted"/>
<keyword evidence="2" id="KW-1185">Reference proteome</keyword>
<gene>
    <name evidence="1" type="ORF">Adt_46053</name>
</gene>
<dbReference type="EMBL" id="JBFOLK010000032">
    <property type="protein sequence ID" value="KAL2458152.1"/>
    <property type="molecule type" value="Genomic_DNA"/>
</dbReference>
<accession>A0ABD1P385</accession>
<reference evidence="2" key="1">
    <citation type="submission" date="2024-07" db="EMBL/GenBank/DDBJ databases">
        <title>Two chromosome-level genome assemblies of Korean endemic species Abeliophyllum distichum and Forsythia ovata (Oleaceae).</title>
        <authorList>
            <person name="Jang H."/>
        </authorList>
    </citation>
    <scope>NUCLEOTIDE SEQUENCE [LARGE SCALE GENOMIC DNA]</scope>
</reference>
<organism evidence="1 2">
    <name type="scientific">Abeliophyllum distichum</name>
    <dbReference type="NCBI Taxonomy" id="126358"/>
    <lineage>
        <taxon>Eukaryota</taxon>
        <taxon>Viridiplantae</taxon>
        <taxon>Streptophyta</taxon>
        <taxon>Embryophyta</taxon>
        <taxon>Tracheophyta</taxon>
        <taxon>Spermatophyta</taxon>
        <taxon>Magnoliopsida</taxon>
        <taxon>eudicotyledons</taxon>
        <taxon>Gunneridae</taxon>
        <taxon>Pentapetalae</taxon>
        <taxon>asterids</taxon>
        <taxon>lamiids</taxon>
        <taxon>Lamiales</taxon>
        <taxon>Oleaceae</taxon>
        <taxon>Forsythieae</taxon>
        <taxon>Abeliophyllum</taxon>
    </lineage>
</organism>
<dbReference type="Proteomes" id="UP001604336">
    <property type="component" value="Unassembled WGS sequence"/>
</dbReference>
<sequence>MGPAVTPSVTVHGETDLHEMRPMVSLEKNMEEMMARKIDDALSKRKDRRRQMVLEEDPFAPEIMAVPLLKGFKKPMIEAYDGVTDPLDHLRTFVDLNPDEAVCSARRSNVPVLSANVEERS</sequence>
<comment type="caution">
    <text evidence="1">The sequence shown here is derived from an EMBL/GenBank/DDBJ whole genome shotgun (WGS) entry which is preliminary data.</text>
</comment>
<evidence type="ECO:0000313" key="2">
    <source>
        <dbReference type="Proteomes" id="UP001604336"/>
    </source>
</evidence>
<dbReference type="AlphaFoldDB" id="A0ABD1P385"/>
<name>A0ABD1P385_9LAMI</name>
<evidence type="ECO:0000313" key="1">
    <source>
        <dbReference type="EMBL" id="KAL2458152.1"/>
    </source>
</evidence>